<organism evidence="1 4">
    <name type="scientific">Phytophthora rubi</name>
    <dbReference type="NCBI Taxonomy" id="129364"/>
    <lineage>
        <taxon>Eukaryota</taxon>
        <taxon>Sar</taxon>
        <taxon>Stramenopiles</taxon>
        <taxon>Oomycota</taxon>
        <taxon>Peronosporomycetes</taxon>
        <taxon>Peronosporales</taxon>
        <taxon>Peronosporaceae</taxon>
        <taxon>Phytophthora</taxon>
    </lineage>
</organism>
<evidence type="ECO:0000313" key="3">
    <source>
        <dbReference type="Proteomes" id="UP000434957"/>
    </source>
</evidence>
<proteinExistence type="predicted"/>
<dbReference type="Proteomes" id="UP000434957">
    <property type="component" value="Unassembled WGS sequence"/>
</dbReference>
<dbReference type="EMBL" id="QXFU01000007">
    <property type="protein sequence ID" value="KAE9048649.1"/>
    <property type="molecule type" value="Genomic_DNA"/>
</dbReference>
<gene>
    <name evidence="1" type="ORF">PR002_g327</name>
    <name evidence="2" type="ORF">PR003_g2495</name>
</gene>
<keyword evidence="3" id="KW-1185">Reference proteome</keyword>
<protein>
    <recommendedName>
        <fullName evidence="5">DDE Tnp4 domain-containing protein</fullName>
    </recommendedName>
</protein>
<dbReference type="Proteomes" id="UP000435112">
    <property type="component" value="Unassembled WGS sequence"/>
</dbReference>
<evidence type="ECO:0000313" key="2">
    <source>
        <dbReference type="EMBL" id="KAE9356106.1"/>
    </source>
</evidence>
<evidence type="ECO:0008006" key="5">
    <source>
        <dbReference type="Google" id="ProtNLM"/>
    </source>
</evidence>
<accession>A0A6A3P815</accession>
<dbReference type="AlphaFoldDB" id="A0A6A3P815"/>
<evidence type="ECO:0000313" key="1">
    <source>
        <dbReference type="EMBL" id="KAE9048649.1"/>
    </source>
</evidence>
<dbReference type="EMBL" id="QXFT01000079">
    <property type="protein sequence ID" value="KAE9356106.1"/>
    <property type="molecule type" value="Genomic_DNA"/>
</dbReference>
<comment type="caution">
    <text evidence="1">The sequence shown here is derived from an EMBL/GenBank/DDBJ whole genome shotgun (WGS) entry which is preliminary data.</text>
</comment>
<sequence length="116" mass="13465">MFIALVILKHFDTWDKHAVDFGLKSNTLETMIYKLLTVIEPVLYAKFVKRVAMTEQRESRNTFRNCSYALHATDVTFQPAYRPSGQFAEQKNNFSGKYIQADRKAAHLEMLQKGMN</sequence>
<reference evidence="1 4" key="1">
    <citation type="submission" date="2018-09" db="EMBL/GenBank/DDBJ databases">
        <title>Genomic investigation of the strawberry pathogen Phytophthora fragariae indicates pathogenicity is determined by transcriptional variation in three key races.</title>
        <authorList>
            <person name="Adams T.M."/>
            <person name="Armitage A.D."/>
            <person name="Sobczyk M.K."/>
            <person name="Bates H.J."/>
            <person name="Dunwell J.M."/>
            <person name="Nellist C.F."/>
            <person name="Harrison R.J."/>
        </authorList>
    </citation>
    <scope>NUCLEOTIDE SEQUENCE [LARGE SCALE GENOMIC DNA]</scope>
    <source>
        <strain evidence="1 4">SCRP324</strain>
        <strain evidence="2 3">SCRP333</strain>
    </source>
</reference>
<evidence type="ECO:0000313" key="4">
    <source>
        <dbReference type="Proteomes" id="UP000435112"/>
    </source>
</evidence>
<name>A0A6A3P815_9STRA</name>
<dbReference type="OrthoDB" id="122710at2759"/>